<gene>
    <name evidence="2" type="ORF">METZ01_LOCUS172467</name>
</gene>
<dbReference type="AlphaFoldDB" id="A0A382C2R3"/>
<protein>
    <submittedName>
        <fullName evidence="2">Uncharacterized protein</fullName>
    </submittedName>
</protein>
<feature type="transmembrane region" description="Helical" evidence="1">
    <location>
        <begin position="30"/>
        <end position="56"/>
    </location>
</feature>
<feature type="transmembrane region" description="Helical" evidence="1">
    <location>
        <begin position="77"/>
        <end position="98"/>
    </location>
</feature>
<reference evidence="2" key="1">
    <citation type="submission" date="2018-05" db="EMBL/GenBank/DDBJ databases">
        <authorList>
            <person name="Lanie J.A."/>
            <person name="Ng W.-L."/>
            <person name="Kazmierczak K.M."/>
            <person name="Andrzejewski T.M."/>
            <person name="Davidsen T.M."/>
            <person name="Wayne K.J."/>
            <person name="Tettelin H."/>
            <person name="Glass J.I."/>
            <person name="Rusch D."/>
            <person name="Podicherti R."/>
            <person name="Tsui H.-C.T."/>
            <person name="Winkler M.E."/>
        </authorList>
    </citation>
    <scope>NUCLEOTIDE SEQUENCE</scope>
</reference>
<evidence type="ECO:0000256" key="1">
    <source>
        <dbReference type="SAM" id="Phobius"/>
    </source>
</evidence>
<keyword evidence="1" id="KW-0472">Membrane</keyword>
<dbReference type="EMBL" id="UINC01032254">
    <property type="protein sequence ID" value="SVB19613.1"/>
    <property type="molecule type" value="Genomic_DNA"/>
</dbReference>
<proteinExistence type="predicted"/>
<organism evidence="2">
    <name type="scientific">marine metagenome</name>
    <dbReference type="NCBI Taxonomy" id="408172"/>
    <lineage>
        <taxon>unclassified sequences</taxon>
        <taxon>metagenomes</taxon>
        <taxon>ecological metagenomes</taxon>
    </lineage>
</organism>
<keyword evidence="1" id="KW-1133">Transmembrane helix</keyword>
<name>A0A382C2R3_9ZZZZ</name>
<sequence length="139" mass="13324">VSVAAAAVAALARNPSRACAAIGVTVASVAALALLHFEASLAGASVLIAHGGLCIVNGRLARKGTADTDGIGTGWTVAAVVTLTGILVAALSPAAVAATGDSIAPRDQAFLIGVGGLIALAVTLGLSAIWRTDAATDGT</sequence>
<feature type="non-terminal residue" evidence="2">
    <location>
        <position position="1"/>
    </location>
</feature>
<feature type="transmembrane region" description="Helical" evidence="1">
    <location>
        <begin position="110"/>
        <end position="130"/>
    </location>
</feature>
<accession>A0A382C2R3</accession>
<evidence type="ECO:0000313" key="2">
    <source>
        <dbReference type="EMBL" id="SVB19613.1"/>
    </source>
</evidence>
<keyword evidence="1" id="KW-0812">Transmembrane</keyword>